<dbReference type="STRING" id="763406.A0A1E3NRR8"/>
<dbReference type="GO" id="GO:0006782">
    <property type="term" value="P:protoporphyrinogen IX biosynthetic process"/>
    <property type="evidence" value="ECO:0007669"/>
    <property type="project" value="UniProtKB-UniPathway"/>
</dbReference>
<keyword evidence="9" id="KW-1185">Reference proteome</keyword>
<evidence type="ECO:0000256" key="7">
    <source>
        <dbReference type="ARBA" id="ARBA00023244"/>
    </source>
</evidence>
<dbReference type="InterPro" id="IPR036406">
    <property type="entry name" value="Coprogen_oxidase_aer_sf"/>
</dbReference>
<comment type="subunit">
    <text evidence="3">Homodimer.</text>
</comment>
<proteinExistence type="inferred from homology"/>
<comment type="pathway">
    <text evidence="1">Porphyrin-containing compound metabolism; protoporphyrin-IX biosynthesis; protoporphyrinogen-IX from coproporphyrinogen-III (O2 route): step 1/1.</text>
</comment>
<dbReference type="PANTHER" id="PTHR10755:SF0">
    <property type="entry name" value="OXYGEN-DEPENDENT COPROPORPHYRINOGEN-III OXIDASE, MITOCHONDRIAL"/>
    <property type="match status" value="1"/>
</dbReference>
<evidence type="ECO:0000256" key="5">
    <source>
        <dbReference type="ARBA" id="ARBA00023002"/>
    </source>
</evidence>
<keyword evidence="7" id="KW-0627">Porphyrin biosynthesis</keyword>
<protein>
    <recommendedName>
        <fullName evidence="4">coproporphyrinogen oxidase</fullName>
        <ecNumber evidence="4">1.3.3.3</ecNumber>
    </recommendedName>
</protein>
<evidence type="ECO:0000256" key="4">
    <source>
        <dbReference type="ARBA" id="ARBA00012869"/>
    </source>
</evidence>
<dbReference type="SUPFAM" id="SSF102886">
    <property type="entry name" value="Coproporphyrinogen III oxidase"/>
    <property type="match status" value="1"/>
</dbReference>
<comment type="similarity">
    <text evidence="2">Belongs to the aerobic coproporphyrinogen-III oxidase family.</text>
</comment>
<evidence type="ECO:0000256" key="3">
    <source>
        <dbReference type="ARBA" id="ARBA00011738"/>
    </source>
</evidence>
<dbReference type="GO" id="GO:0005829">
    <property type="term" value="C:cytosol"/>
    <property type="evidence" value="ECO:0007669"/>
    <property type="project" value="EnsemblFungi"/>
</dbReference>
<dbReference type="FunFam" id="3.40.1500.10:FF:000002">
    <property type="entry name" value="oxygen-dependent coproporphyrinogen-III oxidase, mitochondrial"/>
    <property type="match status" value="1"/>
</dbReference>
<keyword evidence="6" id="KW-0350">Heme biosynthesis</keyword>
<evidence type="ECO:0000313" key="8">
    <source>
        <dbReference type="EMBL" id="ODQ48795.1"/>
    </source>
</evidence>
<dbReference type="GeneID" id="30177014"/>
<evidence type="ECO:0000256" key="2">
    <source>
        <dbReference type="ARBA" id="ARBA00010644"/>
    </source>
</evidence>
<evidence type="ECO:0000313" key="9">
    <source>
        <dbReference type="Proteomes" id="UP000094455"/>
    </source>
</evidence>
<dbReference type="Pfam" id="PF01218">
    <property type="entry name" value="Coprogen_oxidas"/>
    <property type="match status" value="1"/>
</dbReference>
<dbReference type="PANTHER" id="PTHR10755">
    <property type="entry name" value="COPROPORPHYRINOGEN III OXIDASE, MITOCHONDRIAL"/>
    <property type="match status" value="1"/>
</dbReference>
<dbReference type="OrthoDB" id="15318at2759"/>
<dbReference type="GO" id="GO:0004109">
    <property type="term" value="F:coproporphyrinogen oxidase activity"/>
    <property type="evidence" value="ECO:0007669"/>
    <property type="project" value="UniProtKB-EC"/>
</dbReference>
<dbReference type="Gene3D" id="3.40.1500.10">
    <property type="entry name" value="Coproporphyrinogen III oxidase, aerobic"/>
    <property type="match status" value="1"/>
</dbReference>
<evidence type="ECO:0000256" key="6">
    <source>
        <dbReference type="ARBA" id="ARBA00023133"/>
    </source>
</evidence>
<dbReference type="EMBL" id="KV454001">
    <property type="protein sequence ID" value="ODQ48795.1"/>
    <property type="molecule type" value="Genomic_DNA"/>
</dbReference>
<evidence type="ECO:0000256" key="1">
    <source>
        <dbReference type="ARBA" id="ARBA00005168"/>
    </source>
</evidence>
<accession>A0A1E3NRR8</accession>
<reference evidence="8 9" key="1">
    <citation type="journal article" date="2016" name="Proc. Natl. Acad. Sci. U.S.A.">
        <title>Comparative genomics of biotechnologically important yeasts.</title>
        <authorList>
            <person name="Riley R."/>
            <person name="Haridas S."/>
            <person name="Wolfe K.H."/>
            <person name="Lopes M.R."/>
            <person name="Hittinger C.T."/>
            <person name="Goeker M."/>
            <person name="Salamov A.A."/>
            <person name="Wisecaver J.H."/>
            <person name="Long T.M."/>
            <person name="Calvey C.H."/>
            <person name="Aerts A.L."/>
            <person name="Barry K.W."/>
            <person name="Choi C."/>
            <person name="Clum A."/>
            <person name="Coughlan A.Y."/>
            <person name="Deshpande S."/>
            <person name="Douglass A.P."/>
            <person name="Hanson S.J."/>
            <person name="Klenk H.-P."/>
            <person name="LaButti K.M."/>
            <person name="Lapidus A."/>
            <person name="Lindquist E.A."/>
            <person name="Lipzen A.M."/>
            <person name="Meier-Kolthoff J.P."/>
            <person name="Ohm R.A."/>
            <person name="Otillar R.P."/>
            <person name="Pangilinan J.L."/>
            <person name="Peng Y."/>
            <person name="Rokas A."/>
            <person name="Rosa C.A."/>
            <person name="Scheuner C."/>
            <person name="Sibirny A.A."/>
            <person name="Slot J.C."/>
            <person name="Stielow J.B."/>
            <person name="Sun H."/>
            <person name="Kurtzman C.P."/>
            <person name="Blackwell M."/>
            <person name="Grigoriev I.V."/>
            <person name="Jeffries T.W."/>
        </authorList>
    </citation>
    <scope>NUCLEOTIDE SEQUENCE [LARGE SCALE GENOMIC DNA]</scope>
    <source>
        <strain evidence="8 9">NRRL Y-2026</strain>
    </source>
</reference>
<dbReference type="PIRSF" id="PIRSF000166">
    <property type="entry name" value="Coproporphyri_ox"/>
    <property type="match status" value="1"/>
</dbReference>
<dbReference type="InterPro" id="IPR001260">
    <property type="entry name" value="Coprogen_oxidase_aer"/>
</dbReference>
<dbReference type="Proteomes" id="UP000094455">
    <property type="component" value="Unassembled WGS sequence"/>
</dbReference>
<dbReference type="AlphaFoldDB" id="A0A1E3NRR8"/>
<organism evidence="8 9">
    <name type="scientific">Pichia membranifaciens NRRL Y-2026</name>
    <dbReference type="NCBI Taxonomy" id="763406"/>
    <lineage>
        <taxon>Eukaryota</taxon>
        <taxon>Fungi</taxon>
        <taxon>Dikarya</taxon>
        <taxon>Ascomycota</taxon>
        <taxon>Saccharomycotina</taxon>
        <taxon>Pichiomycetes</taxon>
        <taxon>Pichiales</taxon>
        <taxon>Pichiaceae</taxon>
        <taxon>Pichia</taxon>
    </lineage>
</organism>
<name>A0A1E3NRR8_9ASCO</name>
<dbReference type="PROSITE" id="PS01021">
    <property type="entry name" value="COPROGEN_OXIDASE"/>
    <property type="match status" value="1"/>
</dbReference>
<sequence>MSDAKTTTTTKAGESVLDASLPIKEQMERLIRQKQAEICAGLETLETKQFAPDEWVRGNNGGGGRSMVLADGSTFEKAGVNVSVVHGTLPPGAIERMKNDHKDIETSAAGTVGFFACGLSMVLHPWNPHAPTMHLNYRYFEIINPDGTTQTWWFGGGADLTPSYLYAEDARHFHLQHKQALDPFGADLYPEFKAWCDRYFYIPHRGETRGVGGIFYDDFNRLPAQRCLEMAESCFNAMLPSYLPLVARRKDTPYTPEEKQWQQIRRGRYVEFNLVYDRGTKFGLQTPGSRVESILMSMPKTATWLYNYEPDSGSREADLLQVTRSPVEWV</sequence>
<dbReference type="InterPro" id="IPR018375">
    <property type="entry name" value="Coprogen_oxidase_CS"/>
</dbReference>
<dbReference type="NCBIfam" id="NF003727">
    <property type="entry name" value="PRK05330.1"/>
    <property type="match status" value="1"/>
</dbReference>
<gene>
    <name evidence="8" type="ORF">PICMEDRAFT_14329</name>
</gene>
<dbReference type="UniPathway" id="UPA00251">
    <property type="reaction ID" value="UER00322"/>
</dbReference>
<dbReference type="RefSeq" id="XP_019019908.1">
    <property type="nucleotide sequence ID" value="XM_019160327.1"/>
</dbReference>
<keyword evidence="5" id="KW-0560">Oxidoreductase</keyword>
<dbReference type="PRINTS" id="PR00073">
    <property type="entry name" value="COPRGNOXDASE"/>
</dbReference>
<dbReference type="EC" id="1.3.3.3" evidence="4"/>